<evidence type="ECO:0000313" key="5">
    <source>
        <dbReference type="Proteomes" id="UP000060016"/>
    </source>
</evidence>
<evidence type="ECO:0000256" key="3">
    <source>
        <dbReference type="SAM" id="SignalP"/>
    </source>
</evidence>
<dbReference type="Proteomes" id="UP000060016">
    <property type="component" value="Chromosome"/>
</dbReference>
<feature type="chain" id="PRO_5005468141" evidence="3">
    <location>
        <begin position="27"/>
        <end position="112"/>
    </location>
</feature>
<dbReference type="PATRIC" id="fig|156976.3.peg.2037"/>
<dbReference type="EMBL" id="CP012342">
    <property type="protein sequence ID" value="AKV59428.1"/>
    <property type="molecule type" value="Genomic_DNA"/>
</dbReference>
<reference evidence="4 5" key="1">
    <citation type="submission" date="2015-08" db="EMBL/GenBank/DDBJ databases">
        <authorList>
            <person name="Babu N.S."/>
            <person name="Beckwith C.J."/>
            <person name="Beseler K.G."/>
            <person name="Brison A."/>
            <person name="Carone J.V."/>
            <person name="Caskin T.P."/>
            <person name="Diamond M."/>
            <person name="Durham M.E."/>
            <person name="Foxe J.M."/>
            <person name="Go M."/>
            <person name="Henderson B.A."/>
            <person name="Jones I.B."/>
            <person name="McGettigan J.A."/>
            <person name="Micheletti S.J."/>
            <person name="Nasrallah M.E."/>
            <person name="Ortiz D."/>
            <person name="Piller C.R."/>
            <person name="Privatt S.R."/>
            <person name="Schneider S.L."/>
            <person name="Sharp S."/>
            <person name="Smith T.C."/>
            <person name="Stanton J.D."/>
            <person name="Ullery H.E."/>
            <person name="Wilson R.J."/>
            <person name="Serrano M.G."/>
            <person name="Buck G."/>
            <person name="Lee V."/>
            <person name="Wang Y."/>
            <person name="Carvalho R."/>
            <person name="Voegtly L."/>
            <person name="Shi R."/>
            <person name="Duckworth R."/>
            <person name="Johnson A."/>
            <person name="Loviza R."/>
            <person name="Walstead R."/>
            <person name="Shah Z."/>
            <person name="Kiflezghi M."/>
            <person name="Wade K."/>
            <person name="Ball S.L."/>
            <person name="Bradley K.W."/>
            <person name="Asai D.J."/>
            <person name="Bowman C.A."/>
            <person name="Russell D.A."/>
            <person name="Pope W.H."/>
            <person name="Jacobs-Sera D."/>
            <person name="Hendrix R.W."/>
            <person name="Hatfull G.F."/>
        </authorList>
    </citation>
    <scope>NUCLEOTIDE SEQUENCE [LARGE SCALE GENOMIC DNA]</scope>
    <source>
        <strain evidence="4 5">PUDD_83A45</strain>
    </source>
</reference>
<accession>A0A0K1RDF6</accession>
<feature type="signal peptide" evidence="3">
    <location>
        <begin position="1"/>
        <end position="26"/>
    </location>
</feature>
<feature type="compositionally biased region" description="Polar residues" evidence="1">
    <location>
        <begin position="62"/>
        <end position="78"/>
    </location>
</feature>
<feature type="transmembrane region" description="Helical" evidence="2">
    <location>
        <begin position="80"/>
        <end position="100"/>
    </location>
</feature>
<name>A0A0K1RDF6_9CORY</name>
<evidence type="ECO:0000256" key="1">
    <source>
        <dbReference type="SAM" id="MobiDB-lite"/>
    </source>
</evidence>
<proteinExistence type="predicted"/>
<feature type="region of interest" description="Disordered" evidence="1">
    <location>
        <begin position="55"/>
        <end position="78"/>
    </location>
</feature>
<dbReference type="KEGG" id="crie:AK829_10120"/>
<keyword evidence="2" id="KW-0812">Transmembrane</keyword>
<keyword evidence="2" id="KW-0472">Membrane</keyword>
<dbReference type="STRING" id="156976.AK829_10120"/>
<evidence type="ECO:0000313" key="4">
    <source>
        <dbReference type="EMBL" id="AKV59428.1"/>
    </source>
</evidence>
<dbReference type="RefSeq" id="WP_052205715.1">
    <property type="nucleotide sequence ID" value="NZ_CP012342.1"/>
</dbReference>
<keyword evidence="2" id="KW-1133">Transmembrane helix</keyword>
<sequence length="112" mass="12107">MKKLMGAAVAASLVFTPVTVAPQAQAKVFTPPVRTTKKEDCQPNCYVIEKDGIHWKNDPKKTNTAGTQNNKQDNKSSSDIGTAIGVIVLLALFLPIMAWFNPYNPNGSFANA</sequence>
<keyword evidence="5" id="KW-1185">Reference proteome</keyword>
<organism evidence="4 5">
    <name type="scientific">Corynebacterium riegelii</name>
    <dbReference type="NCBI Taxonomy" id="156976"/>
    <lineage>
        <taxon>Bacteria</taxon>
        <taxon>Bacillati</taxon>
        <taxon>Actinomycetota</taxon>
        <taxon>Actinomycetes</taxon>
        <taxon>Mycobacteriales</taxon>
        <taxon>Corynebacteriaceae</taxon>
        <taxon>Corynebacterium</taxon>
    </lineage>
</organism>
<evidence type="ECO:0000256" key="2">
    <source>
        <dbReference type="SAM" id="Phobius"/>
    </source>
</evidence>
<gene>
    <name evidence="4" type="ORF">AK829_10120</name>
</gene>
<dbReference type="AlphaFoldDB" id="A0A0K1RDF6"/>
<protein>
    <submittedName>
        <fullName evidence="4">Uncharacterized protein</fullName>
    </submittedName>
</protein>
<keyword evidence="3" id="KW-0732">Signal</keyword>